<feature type="chain" id="PRO_5046804247" description="Extracellular solute-binding protein" evidence="5">
    <location>
        <begin position="21"/>
        <end position="444"/>
    </location>
</feature>
<dbReference type="PROSITE" id="PS51257">
    <property type="entry name" value="PROKAR_LIPOPROTEIN"/>
    <property type="match status" value="1"/>
</dbReference>
<feature type="signal peptide" evidence="5">
    <location>
        <begin position="1"/>
        <end position="20"/>
    </location>
</feature>
<dbReference type="InterPro" id="IPR050490">
    <property type="entry name" value="Bact_solute-bd_prot1"/>
</dbReference>
<evidence type="ECO:0000256" key="4">
    <source>
        <dbReference type="SAM" id="MobiDB-lite"/>
    </source>
</evidence>
<dbReference type="Pfam" id="PF01547">
    <property type="entry name" value="SBP_bac_1"/>
    <property type="match status" value="1"/>
</dbReference>
<accession>A0ABM8VHP1</accession>
<keyword evidence="7" id="KW-1185">Reference proteome</keyword>
<evidence type="ECO:0000313" key="7">
    <source>
        <dbReference type="Proteomes" id="UP000730618"/>
    </source>
</evidence>
<evidence type="ECO:0000313" key="6">
    <source>
        <dbReference type="EMBL" id="CAG7642686.1"/>
    </source>
</evidence>
<proteinExistence type="inferred from homology"/>
<feature type="compositionally biased region" description="Low complexity" evidence="4">
    <location>
        <begin position="25"/>
        <end position="37"/>
    </location>
</feature>
<feature type="region of interest" description="Disordered" evidence="4">
    <location>
        <begin position="25"/>
        <end position="44"/>
    </location>
</feature>
<sequence length="444" mass="48882">MRFNKWSAAVSVLMIASSLAACSGNGNSPGSKPGNTSAQGGDAAKKISETPAELTFYVTVNGWTEQQFMETYGSMIKKKFPNYTLKFIPQEGPQTLPSIITAGQDVDIMISSIGLTSNFLLAYDMQYDISELIKKYNYDLARLEPSTIEIQKQLAGGGIYGLPVNTTSAALFYNKSLFDKFGVPYPKEGMTWDEVYELAKQLTRSDGGQQYKGLTMSVQHLMLLNQLSAPHLDDKTYKALFTSDAFKQAFDNLARFYKISGNGLVNNKYSQASQLDPFYKEQNVAMYASLSTTANTLKDTMNWDMVQLPVFKDKPGVGPQSYPNYFYISKGSKNKDAAFQVLTYITSDEFQEFNVKSGNSSILKDGSKLASSFGANQPYLKGKNIKSYLPAKFAAPTVKTKYQAIADKEMLAALVDVAGGKDLNTSLREAAERADKAIAAEQKK</sequence>
<evidence type="ECO:0000256" key="1">
    <source>
        <dbReference type="ARBA" id="ARBA00008520"/>
    </source>
</evidence>
<keyword evidence="2" id="KW-0813">Transport</keyword>
<evidence type="ECO:0000256" key="5">
    <source>
        <dbReference type="SAM" id="SignalP"/>
    </source>
</evidence>
<dbReference type="PROSITE" id="PS01037">
    <property type="entry name" value="SBP_BACTERIAL_1"/>
    <property type="match status" value="1"/>
</dbReference>
<evidence type="ECO:0000256" key="2">
    <source>
        <dbReference type="ARBA" id="ARBA00022448"/>
    </source>
</evidence>
<dbReference type="PANTHER" id="PTHR43649:SF17">
    <property type="entry name" value="ABC TRANSPORTER SOLUTE BINDING PROTEIN-SUGAR TRANSPORT"/>
    <property type="match status" value="1"/>
</dbReference>
<dbReference type="EMBL" id="CAJVCE010000007">
    <property type="protein sequence ID" value="CAG7642686.1"/>
    <property type="molecule type" value="Genomic_DNA"/>
</dbReference>
<comment type="similarity">
    <text evidence="1">Belongs to the bacterial solute-binding protein 1 family.</text>
</comment>
<gene>
    <name evidence="6" type="ORF">PAECIP111802_02889</name>
</gene>
<dbReference type="InterPro" id="IPR006061">
    <property type="entry name" value="SBP_1_CS"/>
</dbReference>
<dbReference type="RefSeq" id="WP_218099218.1">
    <property type="nucleotide sequence ID" value="NZ_CAJVCE010000007.1"/>
</dbReference>
<evidence type="ECO:0000256" key="3">
    <source>
        <dbReference type="ARBA" id="ARBA00022729"/>
    </source>
</evidence>
<reference evidence="6 7" key="1">
    <citation type="submission" date="2021-06" db="EMBL/GenBank/DDBJ databases">
        <authorList>
            <person name="Criscuolo A."/>
        </authorList>
    </citation>
    <scope>NUCLEOTIDE SEQUENCE [LARGE SCALE GENOMIC DNA]</scope>
    <source>
        <strain evidence="7">CIP 111802</strain>
    </source>
</reference>
<evidence type="ECO:0008006" key="8">
    <source>
        <dbReference type="Google" id="ProtNLM"/>
    </source>
</evidence>
<dbReference type="InterPro" id="IPR006059">
    <property type="entry name" value="SBP"/>
</dbReference>
<comment type="caution">
    <text evidence="6">The sequence shown here is derived from an EMBL/GenBank/DDBJ whole genome shotgun (WGS) entry which is preliminary data.</text>
</comment>
<dbReference type="Proteomes" id="UP000730618">
    <property type="component" value="Unassembled WGS sequence"/>
</dbReference>
<dbReference type="PANTHER" id="PTHR43649">
    <property type="entry name" value="ARABINOSE-BINDING PROTEIN-RELATED"/>
    <property type="match status" value="1"/>
</dbReference>
<name>A0ABM8VHP1_9BACL</name>
<keyword evidence="3 5" id="KW-0732">Signal</keyword>
<organism evidence="6 7">
    <name type="scientific">Paenibacillus allorhizosphaerae</name>
    <dbReference type="NCBI Taxonomy" id="2849866"/>
    <lineage>
        <taxon>Bacteria</taxon>
        <taxon>Bacillati</taxon>
        <taxon>Bacillota</taxon>
        <taxon>Bacilli</taxon>
        <taxon>Bacillales</taxon>
        <taxon>Paenibacillaceae</taxon>
        <taxon>Paenibacillus</taxon>
    </lineage>
</organism>
<protein>
    <recommendedName>
        <fullName evidence="8">Extracellular solute-binding protein</fullName>
    </recommendedName>
</protein>